<sequence>MKVLVVDDQADNRQLLKFILDDYGFEYYEASNGKEALDVFAQHAGIAIILMDVNMPVMDGLEATRRIKSEAGNRFVPVIFITALDNPDSLRECLNSGGDDFIGKPVDEVVLISRLEVHKRNYESYQTIAKQNQELIYHNEMTNCEHAVVDHVFKNVIYRPGSEVDGVTTYVSPVAMFNGDVCLSKKSVGGGIYSFIGDFTGHGLSAAIGTMPMADIFFAMSSKGAAIEAIVREMNTKLMQILPPNMFCCAIIIHISNDHRRLRVWSGGMHEVYLLNEDSDIIDLVRSQHMPLGLLEDFEFEEDVVEILLPPKTRVLAYTDGLVEAENHGGEQFGTNRLRAAVLSSKGQSLIPHLLNAVTSFKDGADQDDDLSMVEVFCDCERQQQVNLKAEAQRNVRAQKLKTDTHLANVLPWQFKISLNAAELRRDDALLNLVSILQAAGVEYAQSSLSYTIISELFNNALEHGLLQLDSSLKSEAEGFEQYYDTRKQRLHELKEGNIEIDLSIRPPETLTKTEEKYVEEMIMNTKPFLDIIITDSGDGFTLSEDSYEKEESSYGRGLELLKALCHSLEYSLGGRRVHASLLLE</sequence>
<dbReference type="GO" id="GO:0016791">
    <property type="term" value="F:phosphatase activity"/>
    <property type="evidence" value="ECO:0007669"/>
    <property type="project" value="TreeGrafter"/>
</dbReference>
<evidence type="ECO:0000259" key="3">
    <source>
        <dbReference type="PROSITE" id="PS50110"/>
    </source>
</evidence>
<reference evidence="4 5" key="1">
    <citation type="journal article" date="2014" name="Int. J. Syst. Evol. Microbiol.">
        <title>Complete genome sequence of Corynebacterium casei LMG S-19264T (=DSM 44701T), isolated from a smear-ripened cheese.</title>
        <authorList>
            <consortium name="US DOE Joint Genome Institute (JGI-PGF)"/>
            <person name="Walter F."/>
            <person name="Albersmeier A."/>
            <person name="Kalinowski J."/>
            <person name="Ruckert C."/>
        </authorList>
    </citation>
    <scope>NUCLEOTIDE SEQUENCE [LARGE SCALE GENOMIC DNA]</scope>
    <source>
        <strain evidence="4 5">NBRC 110095</strain>
    </source>
</reference>
<gene>
    <name evidence="4" type="ORF">GCM10007877_30660</name>
</gene>
<dbReference type="Proteomes" id="UP001156870">
    <property type="component" value="Unassembled WGS sequence"/>
</dbReference>
<dbReference type="InterPro" id="IPR001932">
    <property type="entry name" value="PPM-type_phosphatase-like_dom"/>
</dbReference>
<dbReference type="RefSeq" id="WP_232595456.1">
    <property type="nucleotide sequence ID" value="NZ_BSPD01000074.1"/>
</dbReference>
<dbReference type="Gene3D" id="3.40.50.2300">
    <property type="match status" value="1"/>
</dbReference>
<proteinExistence type="predicted"/>
<evidence type="ECO:0000256" key="2">
    <source>
        <dbReference type="PROSITE-ProRule" id="PRU00169"/>
    </source>
</evidence>
<dbReference type="Gene3D" id="3.60.40.10">
    <property type="entry name" value="PPM-type phosphatase domain"/>
    <property type="match status" value="1"/>
</dbReference>
<keyword evidence="5" id="KW-1185">Reference proteome</keyword>
<dbReference type="GO" id="GO:0000160">
    <property type="term" value="P:phosphorelay signal transduction system"/>
    <property type="evidence" value="ECO:0007669"/>
    <property type="project" value="InterPro"/>
</dbReference>
<protein>
    <submittedName>
        <fullName evidence="4">Fused response regulator/phosphatase</fullName>
    </submittedName>
</protein>
<dbReference type="PANTHER" id="PTHR43156:SF2">
    <property type="entry name" value="STAGE II SPORULATION PROTEIN E"/>
    <property type="match status" value="1"/>
</dbReference>
<keyword evidence="1" id="KW-0378">Hydrolase</keyword>
<dbReference type="AlphaFoldDB" id="A0AA37T9D8"/>
<dbReference type="Gene3D" id="3.30.565.10">
    <property type="entry name" value="Histidine kinase-like ATPase, C-terminal domain"/>
    <property type="match status" value="1"/>
</dbReference>
<dbReference type="SUPFAM" id="SSF52172">
    <property type="entry name" value="CheY-like"/>
    <property type="match status" value="1"/>
</dbReference>
<dbReference type="InterPro" id="IPR011006">
    <property type="entry name" value="CheY-like_superfamily"/>
</dbReference>
<dbReference type="Pfam" id="PF07228">
    <property type="entry name" value="SpoIIE"/>
    <property type="match status" value="1"/>
</dbReference>
<dbReference type="PANTHER" id="PTHR43156">
    <property type="entry name" value="STAGE II SPORULATION PROTEIN E-RELATED"/>
    <property type="match status" value="1"/>
</dbReference>
<evidence type="ECO:0000313" key="5">
    <source>
        <dbReference type="Proteomes" id="UP001156870"/>
    </source>
</evidence>
<dbReference type="EMBL" id="BSPD01000074">
    <property type="protein sequence ID" value="GLS27347.1"/>
    <property type="molecule type" value="Genomic_DNA"/>
</dbReference>
<dbReference type="SMART" id="SM00331">
    <property type="entry name" value="PP2C_SIG"/>
    <property type="match status" value="1"/>
</dbReference>
<dbReference type="PROSITE" id="PS50110">
    <property type="entry name" value="RESPONSE_REGULATORY"/>
    <property type="match status" value="1"/>
</dbReference>
<dbReference type="InterPro" id="IPR036890">
    <property type="entry name" value="HATPase_C_sf"/>
</dbReference>
<dbReference type="InterPro" id="IPR052016">
    <property type="entry name" value="Bact_Sigma-Reg"/>
</dbReference>
<organism evidence="4 5">
    <name type="scientific">Marinibactrum halimedae</name>
    <dbReference type="NCBI Taxonomy" id="1444977"/>
    <lineage>
        <taxon>Bacteria</taxon>
        <taxon>Pseudomonadati</taxon>
        <taxon>Pseudomonadota</taxon>
        <taxon>Gammaproteobacteria</taxon>
        <taxon>Cellvibrionales</taxon>
        <taxon>Cellvibrionaceae</taxon>
        <taxon>Marinibactrum</taxon>
    </lineage>
</organism>
<accession>A0AA37T9D8</accession>
<dbReference type="InterPro" id="IPR001789">
    <property type="entry name" value="Sig_transdc_resp-reg_receiver"/>
</dbReference>
<dbReference type="SMART" id="SM00448">
    <property type="entry name" value="REC"/>
    <property type="match status" value="1"/>
</dbReference>
<comment type="caution">
    <text evidence="4">The sequence shown here is derived from an EMBL/GenBank/DDBJ whole genome shotgun (WGS) entry which is preliminary data.</text>
</comment>
<feature type="modified residue" description="4-aspartylphosphate" evidence="2">
    <location>
        <position position="52"/>
    </location>
</feature>
<dbReference type="InterPro" id="IPR036457">
    <property type="entry name" value="PPM-type-like_dom_sf"/>
</dbReference>
<evidence type="ECO:0000256" key="1">
    <source>
        <dbReference type="ARBA" id="ARBA00022801"/>
    </source>
</evidence>
<feature type="domain" description="Response regulatory" evidence="3">
    <location>
        <begin position="2"/>
        <end position="119"/>
    </location>
</feature>
<keyword evidence="2" id="KW-0597">Phosphoprotein</keyword>
<evidence type="ECO:0000313" key="4">
    <source>
        <dbReference type="EMBL" id="GLS27347.1"/>
    </source>
</evidence>
<name>A0AA37T9D8_9GAMM</name>
<dbReference type="Pfam" id="PF00072">
    <property type="entry name" value="Response_reg"/>
    <property type="match status" value="1"/>
</dbReference>